<dbReference type="PANTHER" id="PTHR46593">
    <property type="entry name" value="TRANSMEMBRANE PROTEIN 64"/>
    <property type="match status" value="1"/>
</dbReference>
<feature type="transmembrane region" description="Helical" evidence="1">
    <location>
        <begin position="111"/>
        <end position="136"/>
    </location>
</feature>
<keyword evidence="1" id="KW-0472">Membrane</keyword>
<dbReference type="Proteomes" id="UP000318571">
    <property type="component" value="Chromosome 5"/>
</dbReference>
<feature type="transmembrane region" description="Helical" evidence="1">
    <location>
        <begin position="239"/>
        <end position="257"/>
    </location>
</feature>
<evidence type="ECO:0000313" key="3">
    <source>
        <dbReference type="EMBL" id="TRY76761.1"/>
    </source>
</evidence>
<evidence type="ECO:0000259" key="2">
    <source>
        <dbReference type="Pfam" id="PF09335"/>
    </source>
</evidence>
<gene>
    <name evidence="3" type="ORF">TCAL_07602</name>
</gene>
<dbReference type="Pfam" id="PF09335">
    <property type="entry name" value="VTT_dom"/>
    <property type="match status" value="1"/>
</dbReference>
<feature type="transmembrane region" description="Helical" evidence="1">
    <location>
        <begin position="197"/>
        <end position="218"/>
    </location>
</feature>
<proteinExistence type="predicted"/>
<keyword evidence="1" id="KW-1133">Transmembrane helix</keyword>
<dbReference type="OrthoDB" id="166803at2759"/>
<feature type="domain" description="VTT" evidence="2">
    <location>
        <begin position="103"/>
        <end position="220"/>
    </location>
</feature>
<dbReference type="STRING" id="6832.A0A553PGF4"/>
<protein>
    <recommendedName>
        <fullName evidence="2">VTT domain-containing protein</fullName>
    </recommendedName>
</protein>
<dbReference type="GO" id="GO:0005783">
    <property type="term" value="C:endoplasmic reticulum"/>
    <property type="evidence" value="ECO:0007669"/>
    <property type="project" value="TreeGrafter"/>
</dbReference>
<keyword evidence="4" id="KW-1185">Reference proteome</keyword>
<dbReference type="AlphaFoldDB" id="A0A553PGF4"/>
<organism evidence="3 4">
    <name type="scientific">Tigriopus californicus</name>
    <name type="common">Marine copepod</name>
    <dbReference type="NCBI Taxonomy" id="6832"/>
    <lineage>
        <taxon>Eukaryota</taxon>
        <taxon>Metazoa</taxon>
        <taxon>Ecdysozoa</taxon>
        <taxon>Arthropoda</taxon>
        <taxon>Crustacea</taxon>
        <taxon>Multicrustacea</taxon>
        <taxon>Hexanauplia</taxon>
        <taxon>Copepoda</taxon>
        <taxon>Harpacticoida</taxon>
        <taxon>Harpacticidae</taxon>
        <taxon>Tigriopus</taxon>
    </lineage>
</organism>
<name>A0A553PGF4_TIGCA</name>
<keyword evidence="1" id="KW-0812">Transmembrane</keyword>
<evidence type="ECO:0000313" key="4">
    <source>
        <dbReference type="Proteomes" id="UP000318571"/>
    </source>
</evidence>
<dbReference type="InterPro" id="IPR053069">
    <property type="entry name" value="TVP38/TMEM64"/>
</dbReference>
<comment type="caution">
    <text evidence="3">The sequence shown here is derived from an EMBL/GenBank/DDBJ whole genome shotgun (WGS) entry which is preliminary data.</text>
</comment>
<feature type="transmembrane region" description="Helical" evidence="1">
    <location>
        <begin position="46"/>
        <end position="63"/>
    </location>
</feature>
<evidence type="ECO:0000256" key="1">
    <source>
        <dbReference type="SAM" id="Phobius"/>
    </source>
</evidence>
<dbReference type="EMBL" id="VCGU01000004">
    <property type="protein sequence ID" value="TRY76761.1"/>
    <property type="molecule type" value="Genomic_DNA"/>
</dbReference>
<reference evidence="3 4" key="1">
    <citation type="journal article" date="2018" name="Nat. Ecol. Evol.">
        <title>Genomic signatures of mitonuclear coevolution across populations of Tigriopus californicus.</title>
        <authorList>
            <person name="Barreto F.S."/>
            <person name="Watson E.T."/>
            <person name="Lima T.G."/>
            <person name="Willett C.S."/>
            <person name="Edmands S."/>
            <person name="Li W."/>
            <person name="Burton R.S."/>
        </authorList>
    </citation>
    <scope>NUCLEOTIDE SEQUENCE [LARGE SCALE GENOMIC DNA]</scope>
    <source>
        <strain evidence="3 4">San Diego</strain>
    </source>
</reference>
<dbReference type="GO" id="GO:0051480">
    <property type="term" value="P:regulation of cytosolic calcium ion concentration"/>
    <property type="evidence" value="ECO:0007669"/>
    <property type="project" value="TreeGrafter"/>
</dbReference>
<accession>A0A553PGF4</accession>
<dbReference type="InterPro" id="IPR032816">
    <property type="entry name" value="VTT_dom"/>
</dbReference>
<feature type="transmembrane region" description="Helical" evidence="1">
    <location>
        <begin position="83"/>
        <end position="104"/>
    </location>
</feature>
<dbReference type="PANTHER" id="PTHR46593:SF1">
    <property type="entry name" value="TRANSMEMBRANE PROTEIN 64"/>
    <property type="match status" value="1"/>
</dbReference>
<sequence length="317" mass="35461">MREFRILPILHTSSKANLEPVPFHSDGPNGDELSGSGRTYSRKTRCLWSFFLLTTCLSLGYFLRDSVRWILVVVEHQDDWTIMTALILLYILVSMPFAWGYIVINVATGYLYGFVKGILVTIVTATIGILVAFLIVRKFLGPCVRGWIIETNRITRSIDQMLYNPTQAFKIIVLCRLTPIPFGLQNSLFSVNESLSAWLYCYATFLGLMPFQVLNVYLGSTLRSMEQVLYDATMAKVGMAMFGVQILVAILVTYFVLRAAETELKKAISESKISIRSSINHGDLDASTSLSPKDTDPLLPTIEATTLSEVIVSRTIS</sequence>